<comment type="caution">
    <text evidence="3">The sequence shown here is derived from an EMBL/GenBank/DDBJ whole genome shotgun (WGS) entry which is preliminary data.</text>
</comment>
<dbReference type="STRING" id="336831.WG68_10500"/>
<dbReference type="PANTHER" id="PTHR47572">
    <property type="entry name" value="LIPOPROTEIN-RELATED"/>
    <property type="match status" value="1"/>
</dbReference>
<reference evidence="3 4" key="1">
    <citation type="submission" date="2015-03" db="EMBL/GenBank/DDBJ databases">
        <title>Draft genome sequences of two protease-producing strains of Arsukibacterium isolated from two cold and alkaline environments.</title>
        <authorList>
            <person name="Lylloff J.E."/>
            <person name="Skov L.B."/>
            <person name="Jepsen M."/>
            <person name="Hallin P.F."/>
            <person name="Sorensen S.J."/>
            <person name="Stougaard P."/>
            <person name="Glaring M.A."/>
        </authorList>
    </citation>
    <scope>NUCLEOTIDE SEQUENCE [LARGE SCALE GENOMIC DNA]</scope>
    <source>
        <strain evidence="3 4">GCM72</strain>
    </source>
</reference>
<dbReference type="GO" id="GO:0016787">
    <property type="term" value="F:hydrolase activity"/>
    <property type="evidence" value="ECO:0007669"/>
    <property type="project" value="UniProtKB-KW"/>
</dbReference>
<organism evidence="3 4">
    <name type="scientific">Arsukibacterium ikkense</name>
    <dbReference type="NCBI Taxonomy" id="336831"/>
    <lineage>
        <taxon>Bacteria</taxon>
        <taxon>Pseudomonadati</taxon>
        <taxon>Pseudomonadota</taxon>
        <taxon>Gammaproteobacteria</taxon>
        <taxon>Chromatiales</taxon>
        <taxon>Chromatiaceae</taxon>
        <taxon>Arsukibacterium</taxon>
    </lineage>
</organism>
<dbReference type="Gene3D" id="2.120.10.30">
    <property type="entry name" value="TolB, C-terminal domain"/>
    <property type="match status" value="1"/>
</dbReference>
<accession>A0A0M2V489</accession>
<dbReference type="Pfam" id="PF08450">
    <property type="entry name" value="SGL"/>
    <property type="match status" value="1"/>
</dbReference>
<name>A0A0M2V489_9GAMM</name>
<dbReference type="Proteomes" id="UP000034228">
    <property type="component" value="Unassembled WGS sequence"/>
</dbReference>
<dbReference type="OrthoDB" id="241638at2"/>
<dbReference type="AlphaFoldDB" id="A0A0M2V489"/>
<evidence type="ECO:0000256" key="1">
    <source>
        <dbReference type="ARBA" id="ARBA00022801"/>
    </source>
</evidence>
<dbReference type="SUPFAM" id="SSF63829">
    <property type="entry name" value="Calcium-dependent phosphotriesterase"/>
    <property type="match status" value="1"/>
</dbReference>
<sequence length="332" mass="36130">MKFMRLISFTLGVFGAPLYGQIPAQPVKVQQSEMLQLVAADARLEILAEGFRWSEGPVVEPGTGDVLFSDVPANKVYRWNESAGLTVYLAPSGYTGLYPADNPQQGANGLIFNQQQQLVLAQHGDRRLAVLTAIEQGQPQYQTLVSHYQGKLLNSPNDVVQHSSGAYYFTDPPYGLAGGDKAGQKQQMTNAVYRLATDGSLSQLATNLNRPNGLAFSPDEKWLYVANSEHTAAQWWRYPVARDGKLGEPELFFDASRYTETSRGLPDGLKVLPSGHLLATGPGGVWIFTAAGTHLGTIETGVAPANVALSPDNRYLYITATNYLLRIALLTL</sequence>
<gene>
    <name evidence="3" type="ORF">WG68_10500</name>
</gene>
<evidence type="ECO:0000313" key="3">
    <source>
        <dbReference type="EMBL" id="KKO45466.1"/>
    </source>
</evidence>
<proteinExistence type="predicted"/>
<keyword evidence="4" id="KW-1185">Reference proteome</keyword>
<dbReference type="InterPro" id="IPR051262">
    <property type="entry name" value="SMP-30/CGR1_Lactonase"/>
</dbReference>
<keyword evidence="1" id="KW-0378">Hydrolase</keyword>
<dbReference type="InterPro" id="IPR011042">
    <property type="entry name" value="6-blade_b-propeller_TolB-like"/>
</dbReference>
<dbReference type="EMBL" id="LAHO01000009">
    <property type="protein sequence ID" value="KKO45466.1"/>
    <property type="molecule type" value="Genomic_DNA"/>
</dbReference>
<evidence type="ECO:0000259" key="2">
    <source>
        <dbReference type="Pfam" id="PF08450"/>
    </source>
</evidence>
<dbReference type="InterPro" id="IPR013658">
    <property type="entry name" value="SGL"/>
</dbReference>
<dbReference type="PANTHER" id="PTHR47572:SF4">
    <property type="entry name" value="LACTONASE DRP35"/>
    <property type="match status" value="1"/>
</dbReference>
<protein>
    <submittedName>
        <fullName evidence="3">Gluconolactonase</fullName>
    </submittedName>
</protein>
<dbReference type="PATRIC" id="fig|336831.14.peg.982"/>
<evidence type="ECO:0000313" key="4">
    <source>
        <dbReference type="Proteomes" id="UP000034228"/>
    </source>
</evidence>
<feature type="domain" description="SMP-30/Gluconolactonase/LRE-like region" evidence="2">
    <location>
        <begin position="53"/>
        <end position="321"/>
    </location>
</feature>
<dbReference type="RefSeq" id="WP_046557640.1">
    <property type="nucleotide sequence ID" value="NZ_LAHO01000009.1"/>
</dbReference>